<name>A0AA41R791_9BACT</name>
<keyword evidence="9" id="KW-1185">Reference proteome</keyword>
<dbReference type="InterPro" id="IPR009057">
    <property type="entry name" value="Homeodomain-like_sf"/>
</dbReference>
<keyword evidence="4" id="KW-0238">DNA-binding</keyword>
<dbReference type="GO" id="GO:0006355">
    <property type="term" value="P:regulation of DNA-templated transcription"/>
    <property type="evidence" value="ECO:0007669"/>
    <property type="project" value="InterPro"/>
</dbReference>
<dbReference type="InterPro" id="IPR058031">
    <property type="entry name" value="AAA_lid_NorR"/>
</dbReference>
<dbReference type="InterPro" id="IPR000014">
    <property type="entry name" value="PAS"/>
</dbReference>
<comment type="caution">
    <text evidence="8">The sequence shown here is derived from an EMBL/GenBank/DDBJ whole genome shotgun (WGS) entry which is preliminary data.</text>
</comment>
<dbReference type="InterPro" id="IPR035965">
    <property type="entry name" value="PAS-like_dom_sf"/>
</dbReference>
<dbReference type="InterPro" id="IPR025662">
    <property type="entry name" value="Sigma_54_int_dom_ATP-bd_1"/>
</dbReference>
<dbReference type="AlphaFoldDB" id="A0AA41R791"/>
<dbReference type="Pfam" id="PF25601">
    <property type="entry name" value="AAA_lid_14"/>
    <property type="match status" value="1"/>
</dbReference>
<dbReference type="InterPro" id="IPR027417">
    <property type="entry name" value="P-loop_NTPase"/>
</dbReference>
<dbReference type="Gene3D" id="1.10.8.60">
    <property type="match status" value="1"/>
</dbReference>
<evidence type="ECO:0000313" key="9">
    <source>
        <dbReference type="Proteomes" id="UP001165427"/>
    </source>
</evidence>
<dbReference type="PROSITE" id="PS50045">
    <property type="entry name" value="SIGMA54_INTERACT_4"/>
    <property type="match status" value="1"/>
</dbReference>
<proteinExistence type="predicted"/>
<keyword evidence="3" id="KW-0805">Transcription regulation</keyword>
<dbReference type="NCBIfam" id="TIGR00229">
    <property type="entry name" value="sensory_box"/>
    <property type="match status" value="1"/>
</dbReference>
<accession>A0AA41R791</accession>
<evidence type="ECO:0000259" key="7">
    <source>
        <dbReference type="PROSITE" id="PS50112"/>
    </source>
</evidence>
<dbReference type="RefSeq" id="WP_246913419.1">
    <property type="nucleotide sequence ID" value="NZ_JALJRB010000027.1"/>
</dbReference>
<dbReference type="GO" id="GO:0043565">
    <property type="term" value="F:sequence-specific DNA binding"/>
    <property type="evidence" value="ECO:0007669"/>
    <property type="project" value="InterPro"/>
</dbReference>
<dbReference type="PROSITE" id="PS50112">
    <property type="entry name" value="PAS"/>
    <property type="match status" value="1"/>
</dbReference>
<evidence type="ECO:0000256" key="3">
    <source>
        <dbReference type="ARBA" id="ARBA00023015"/>
    </source>
</evidence>
<dbReference type="Proteomes" id="UP001165427">
    <property type="component" value="Unassembled WGS sequence"/>
</dbReference>
<sequence>MKRNDDKQSTIPPHVTQTILESISDGVFTVDHDWRITSFNRAAERITGMDREQAIGRYCWDVFRSNMCETDCALKRTMRQGKAFVDSATYIVNSQQQRIPVVVSTSVLQDGDGNVLGGVEVFRDVSQVEELRKALEGRYRVGDIVSRSPSMQRIFKILPQVALSDSTVLIQGETGTGKELLAKAIHSMSPRAKSPFVAINCGALPDTLLESELFGYKAGAFTHATRDKAGHFAMAEGGTLLLDEISELSPAFQVRLLRVLQEKCYQPLGATRTQKADVRVVAATNRHLAEMVRQGSFRQDLFYRVNVVCLDLPPLRERKEDIPMLVEHFIGRMNRIHGKSVQAISQEALSLLMFHNYPGNIRELENIIEHAFVLCPTGEIGLGCLPESLLEAAPRPSSSVNLQSAIQSTEARVIMDALERNNFNRLAAARELNMHKSTLYRKIKKIGVQLPEMDGRSGNR</sequence>
<dbReference type="InterPro" id="IPR002078">
    <property type="entry name" value="Sigma_54_int"/>
</dbReference>
<dbReference type="SUPFAM" id="SSF55785">
    <property type="entry name" value="PYP-like sensor domain (PAS domain)"/>
    <property type="match status" value="1"/>
</dbReference>
<keyword evidence="1" id="KW-0547">Nucleotide-binding</keyword>
<dbReference type="Gene3D" id="3.30.450.20">
    <property type="entry name" value="PAS domain"/>
    <property type="match status" value="1"/>
</dbReference>
<dbReference type="PROSITE" id="PS00675">
    <property type="entry name" value="SIGMA54_INTERACT_1"/>
    <property type="match status" value="1"/>
</dbReference>
<dbReference type="Pfam" id="PF13426">
    <property type="entry name" value="PAS_9"/>
    <property type="match status" value="1"/>
</dbReference>
<reference evidence="8" key="1">
    <citation type="submission" date="2022-04" db="EMBL/GenBank/DDBJ databases">
        <title>Desulfatitalea alkaliphila sp. nov., a novel anaerobic sulfate-reducing bacterium isolated from terrestrial mud volcano, Taman Peninsula, Russia.</title>
        <authorList>
            <person name="Khomyakova M.A."/>
            <person name="Merkel A.Y."/>
            <person name="Slobodkin A.I."/>
        </authorList>
    </citation>
    <scope>NUCLEOTIDE SEQUENCE</scope>
    <source>
        <strain evidence="8">M08but</strain>
    </source>
</reference>
<evidence type="ECO:0000256" key="2">
    <source>
        <dbReference type="ARBA" id="ARBA00022840"/>
    </source>
</evidence>
<feature type="domain" description="Sigma-54 factor interaction" evidence="6">
    <location>
        <begin position="144"/>
        <end position="373"/>
    </location>
</feature>
<dbReference type="InterPro" id="IPR003593">
    <property type="entry name" value="AAA+_ATPase"/>
</dbReference>
<dbReference type="PROSITE" id="PS00688">
    <property type="entry name" value="SIGMA54_INTERACT_3"/>
    <property type="match status" value="1"/>
</dbReference>
<dbReference type="PRINTS" id="PR01590">
    <property type="entry name" value="HTHFIS"/>
</dbReference>
<evidence type="ECO:0000256" key="1">
    <source>
        <dbReference type="ARBA" id="ARBA00022741"/>
    </source>
</evidence>
<evidence type="ECO:0000259" key="6">
    <source>
        <dbReference type="PROSITE" id="PS50045"/>
    </source>
</evidence>
<keyword evidence="5" id="KW-0804">Transcription</keyword>
<dbReference type="EMBL" id="JALJRB010000027">
    <property type="protein sequence ID" value="MCJ8502520.1"/>
    <property type="molecule type" value="Genomic_DNA"/>
</dbReference>
<dbReference type="Pfam" id="PF02954">
    <property type="entry name" value="HTH_8"/>
    <property type="match status" value="1"/>
</dbReference>
<dbReference type="InterPro" id="IPR025943">
    <property type="entry name" value="Sigma_54_int_dom_ATP-bd_2"/>
</dbReference>
<dbReference type="PANTHER" id="PTHR32071:SF113">
    <property type="entry name" value="ALGINATE BIOSYNTHESIS TRANSCRIPTIONAL REGULATORY PROTEIN ALGB"/>
    <property type="match status" value="1"/>
</dbReference>
<dbReference type="CDD" id="cd00130">
    <property type="entry name" value="PAS"/>
    <property type="match status" value="1"/>
</dbReference>
<dbReference type="SUPFAM" id="SSF46689">
    <property type="entry name" value="Homeodomain-like"/>
    <property type="match status" value="1"/>
</dbReference>
<dbReference type="PANTHER" id="PTHR32071">
    <property type="entry name" value="TRANSCRIPTIONAL REGULATORY PROTEIN"/>
    <property type="match status" value="1"/>
</dbReference>
<dbReference type="GO" id="GO:0005524">
    <property type="term" value="F:ATP binding"/>
    <property type="evidence" value="ECO:0007669"/>
    <property type="project" value="UniProtKB-KW"/>
</dbReference>
<dbReference type="Gene3D" id="3.40.50.300">
    <property type="entry name" value="P-loop containing nucleotide triphosphate hydrolases"/>
    <property type="match status" value="1"/>
</dbReference>
<protein>
    <submittedName>
        <fullName evidence="8">Sigma 54-interacting transcriptional regulator</fullName>
    </submittedName>
</protein>
<dbReference type="Gene3D" id="1.10.10.60">
    <property type="entry name" value="Homeodomain-like"/>
    <property type="match status" value="1"/>
</dbReference>
<dbReference type="Pfam" id="PF00158">
    <property type="entry name" value="Sigma54_activat"/>
    <property type="match status" value="1"/>
</dbReference>
<evidence type="ECO:0000256" key="4">
    <source>
        <dbReference type="ARBA" id="ARBA00023125"/>
    </source>
</evidence>
<organism evidence="8 9">
    <name type="scientific">Desulfatitalea alkaliphila</name>
    <dbReference type="NCBI Taxonomy" id="2929485"/>
    <lineage>
        <taxon>Bacteria</taxon>
        <taxon>Pseudomonadati</taxon>
        <taxon>Thermodesulfobacteriota</taxon>
        <taxon>Desulfobacteria</taxon>
        <taxon>Desulfobacterales</taxon>
        <taxon>Desulfosarcinaceae</taxon>
        <taxon>Desulfatitalea</taxon>
    </lineage>
</organism>
<dbReference type="PROSITE" id="PS00676">
    <property type="entry name" value="SIGMA54_INTERACT_2"/>
    <property type="match status" value="1"/>
</dbReference>
<dbReference type="SUPFAM" id="SSF52540">
    <property type="entry name" value="P-loop containing nucleoside triphosphate hydrolases"/>
    <property type="match status" value="1"/>
</dbReference>
<dbReference type="CDD" id="cd00009">
    <property type="entry name" value="AAA"/>
    <property type="match status" value="1"/>
</dbReference>
<dbReference type="SMART" id="SM00091">
    <property type="entry name" value="PAS"/>
    <property type="match status" value="1"/>
</dbReference>
<dbReference type="InterPro" id="IPR025944">
    <property type="entry name" value="Sigma_54_int_dom_CS"/>
</dbReference>
<dbReference type="FunFam" id="3.40.50.300:FF:000006">
    <property type="entry name" value="DNA-binding transcriptional regulator NtrC"/>
    <property type="match status" value="1"/>
</dbReference>
<keyword evidence="2" id="KW-0067">ATP-binding</keyword>
<feature type="domain" description="PAS" evidence="7">
    <location>
        <begin position="19"/>
        <end position="57"/>
    </location>
</feature>
<dbReference type="InterPro" id="IPR002197">
    <property type="entry name" value="HTH_Fis"/>
</dbReference>
<gene>
    <name evidence="8" type="ORF">MRX98_18230</name>
</gene>
<evidence type="ECO:0000256" key="5">
    <source>
        <dbReference type="ARBA" id="ARBA00023163"/>
    </source>
</evidence>
<evidence type="ECO:0000313" key="8">
    <source>
        <dbReference type="EMBL" id="MCJ8502520.1"/>
    </source>
</evidence>
<dbReference type="SMART" id="SM00382">
    <property type="entry name" value="AAA"/>
    <property type="match status" value="1"/>
</dbReference>